<dbReference type="PIRSF" id="PIRSF015589">
    <property type="entry name" value="PP_kinase"/>
    <property type="match status" value="1"/>
</dbReference>
<evidence type="ECO:0000259" key="12">
    <source>
        <dbReference type="Pfam" id="PF17941"/>
    </source>
</evidence>
<feature type="binding site" evidence="6">
    <location>
        <position position="413"/>
    </location>
    <ligand>
        <name>Mg(2+)</name>
        <dbReference type="ChEBI" id="CHEBI:18420"/>
    </ligand>
</feature>
<keyword evidence="4 6" id="KW-0418">Kinase</keyword>
<dbReference type="PANTHER" id="PTHR30218:SF0">
    <property type="entry name" value="POLYPHOSPHATE KINASE"/>
    <property type="match status" value="1"/>
</dbReference>
<evidence type="ECO:0000259" key="9">
    <source>
        <dbReference type="Pfam" id="PF02503"/>
    </source>
</evidence>
<keyword evidence="6" id="KW-0460">Magnesium</keyword>
<protein>
    <recommendedName>
        <fullName evidence="6 7">Polyphosphate kinase</fullName>
        <ecNumber evidence="6 7">2.7.4.1</ecNumber>
    </recommendedName>
    <alternativeName>
        <fullName evidence="6">ATP-polyphosphate phosphotransferase</fullName>
    </alternativeName>
    <alternativeName>
        <fullName evidence="6">Polyphosphoric acid kinase</fullName>
    </alternativeName>
</protein>
<evidence type="ECO:0000256" key="5">
    <source>
        <dbReference type="ARBA" id="ARBA00022840"/>
    </source>
</evidence>
<keyword evidence="14" id="KW-1185">Reference proteome</keyword>
<keyword evidence="1 6" id="KW-0597">Phosphoprotein</keyword>
<feature type="domain" description="Polyphosphate kinase N-terminal" evidence="10">
    <location>
        <begin position="14"/>
        <end position="118"/>
    </location>
</feature>
<dbReference type="Gene3D" id="3.30.870.10">
    <property type="entry name" value="Endonuclease Chain A"/>
    <property type="match status" value="2"/>
</dbReference>
<dbReference type="SUPFAM" id="SSF56024">
    <property type="entry name" value="Phospholipase D/nuclease"/>
    <property type="match status" value="2"/>
</dbReference>
<dbReference type="NCBIfam" id="TIGR03705">
    <property type="entry name" value="poly_P_kin"/>
    <property type="match status" value="1"/>
</dbReference>
<dbReference type="GO" id="GO:0006799">
    <property type="term" value="P:polyphosphate biosynthetic process"/>
    <property type="evidence" value="ECO:0007669"/>
    <property type="project" value="UniProtKB-UniRule"/>
</dbReference>
<proteinExistence type="inferred from homology"/>
<name>A0A2I7N9K5_9NEIS</name>
<dbReference type="Pfam" id="PF13090">
    <property type="entry name" value="PP_kinase_C"/>
    <property type="match status" value="1"/>
</dbReference>
<dbReference type="EMBL" id="CP024847">
    <property type="protein sequence ID" value="AUR53148.1"/>
    <property type="molecule type" value="Genomic_DNA"/>
</dbReference>
<dbReference type="CDD" id="cd09168">
    <property type="entry name" value="PLDc_PaPPK1_C2_like"/>
    <property type="match status" value="1"/>
</dbReference>
<dbReference type="NCBIfam" id="NF003917">
    <property type="entry name" value="PRK05443.1-1"/>
    <property type="match status" value="1"/>
</dbReference>
<evidence type="ECO:0000256" key="6">
    <source>
        <dbReference type="HAMAP-Rule" id="MF_00347"/>
    </source>
</evidence>
<dbReference type="InterPro" id="IPR036830">
    <property type="entry name" value="PP_kinase_middle_dom_sf"/>
</dbReference>
<feature type="binding site" evidence="6">
    <location>
        <position position="51"/>
    </location>
    <ligand>
        <name>ATP</name>
        <dbReference type="ChEBI" id="CHEBI:30616"/>
    </ligand>
</feature>
<evidence type="ECO:0000259" key="11">
    <source>
        <dbReference type="Pfam" id="PF13090"/>
    </source>
</evidence>
<organism evidence="13 14">
    <name type="scientific">Aquella oligotrophica</name>
    <dbReference type="NCBI Taxonomy" id="2067065"/>
    <lineage>
        <taxon>Bacteria</taxon>
        <taxon>Pseudomonadati</taxon>
        <taxon>Pseudomonadota</taxon>
        <taxon>Betaproteobacteria</taxon>
        <taxon>Neisseriales</taxon>
        <taxon>Neisseriaceae</taxon>
        <taxon>Aquella</taxon>
    </lineage>
</organism>
<evidence type="ECO:0000259" key="10">
    <source>
        <dbReference type="Pfam" id="PF13089"/>
    </source>
</evidence>
<feature type="binding site" evidence="6">
    <location>
        <position position="600"/>
    </location>
    <ligand>
        <name>ATP</name>
        <dbReference type="ChEBI" id="CHEBI:30616"/>
    </ligand>
</feature>
<comment type="function">
    <text evidence="6 7">Catalyzes the reversible transfer of the terminal phosphate of ATP to form a long-chain polyphosphate (polyP).</text>
</comment>
<sequence>MTTINILNDREVMLNRELGLIQFYRRVLAQVLDVNVPLLERLRYLCIVTKNCDELFEVRVARLLKWEKEQPTKLLADGLKVTEALALIRSEVYKLYSDIYSIYHNTMIPALNKQDIFILQARNWNKEQQKWAYNYFINELKPVLTPISIDPSHPFPRVPNKSLHFAVELDGKDQFGRESKIAIVEAPRILPRVIALPPELSGNKHVFILLQDIISQHVNEFFYGMVVRGCYPFRVTRAADINVNSDQKNLRHAVTRELLKRKYAECSRIELDVSNGQPEDKFTDILLKQFNLSKPDLYWVNGPVNLSRLSEVANLVDNDSLKFTPYNPGLPKELVSEPDIFKAMTKTDILLHTPYQSFDPVVELTRRAAEDPNVLAVKMTVYRTGNDSELVQNLIKAARAGKQVVASIELFARFDEEANVELANQLEEAGAHVVYGVMGYKVHAKMLTIIRKEGQQLRHYVHLGTGNYHQTTAKIYTDFGLLTTNKEIARDVDNIFSQITGVGKAGVLGVLFQSPFTLHDMVMKAIERETFNALSGKKAEIIAKMNSLVENQIIRALYRASQAGVKITLIVRGACSLRPLIPGISDNITVRSVVGRFLEHHRVFYFYDSGNEDVFIASADWMKRNFFKRVETCIPILNDKIKRRIIDESLKLYMQDNVNSWHMNADGSYSPVEQTGKRICAQEFLMDKLGVPIFKETLAMQLTQQVEALRANSKAPVPSVKKDSAMVTTTPRKRNSRATANEKPAEKTTPKPRLKKPIIKG</sequence>
<dbReference type="EC" id="2.7.4.1" evidence="6 7"/>
<comment type="similarity">
    <text evidence="6 7">Belongs to the polyphosphate kinase 1 (PPK1) family.</text>
</comment>
<reference evidence="14" key="1">
    <citation type="submission" date="2017-11" db="EMBL/GenBank/DDBJ databases">
        <authorList>
            <person name="Chan K.G."/>
            <person name="Lee L.S."/>
        </authorList>
    </citation>
    <scope>NUCLEOTIDE SEQUENCE [LARGE SCALE GENOMIC DNA]</scope>
    <source>
        <strain evidence="14">DSM 100970</strain>
    </source>
</reference>
<keyword evidence="2 6" id="KW-0808">Transferase</keyword>
<dbReference type="InterPro" id="IPR003414">
    <property type="entry name" value="PP_kinase"/>
</dbReference>
<evidence type="ECO:0000256" key="7">
    <source>
        <dbReference type="RuleBase" id="RU003800"/>
    </source>
</evidence>
<dbReference type="Proteomes" id="UP000236655">
    <property type="component" value="Chromosome"/>
</dbReference>
<feature type="binding site" evidence="6">
    <location>
        <position position="476"/>
    </location>
    <ligand>
        <name>ATP</name>
        <dbReference type="ChEBI" id="CHEBI:30616"/>
    </ligand>
</feature>
<dbReference type="SUPFAM" id="SSF140356">
    <property type="entry name" value="PPK N-terminal domain-like"/>
    <property type="match status" value="1"/>
</dbReference>
<dbReference type="Pfam" id="PF13089">
    <property type="entry name" value="PP_kinase_N"/>
    <property type="match status" value="1"/>
</dbReference>
<feature type="compositionally biased region" description="Basic residues" evidence="8">
    <location>
        <begin position="750"/>
        <end position="761"/>
    </location>
</feature>
<evidence type="ECO:0000256" key="3">
    <source>
        <dbReference type="ARBA" id="ARBA00022741"/>
    </source>
</evidence>
<dbReference type="OrthoDB" id="9761456at2"/>
<feature type="binding site" evidence="6">
    <location>
        <position position="383"/>
    </location>
    <ligand>
        <name>Mg(2+)</name>
        <dbReference type="ChEBI" id="CHEBI:18420"/>
    </ligand>
</feature>
<dbReference type="InterPro" id="IPR024953">
    <property type="entry name" value="PP_kinase_middle"/>
</dbReference>
<dbReference type="KEGG" id="nba:CUN60_03310"/>
<comment type="catalytic activity">
    <reaction evidence="6 7">
        <text>[phosphate](n) + ATP = [phosphate](n+1) + ADP</text>
        <dbReference type="Rhea" id="RHEA:19573"/>
        <dbReference type="Rhea" id="RHEA-COMP:9859"/>
        <dbReference type="Rhea" id="RHEA-COMP:14280"/>
        <dbReference type="ChEBI" id="CHEBI:16838"/>
        <dbReference type="ChEBI" id="CHEBI:30616"/>
        <dbReference type="ChEBI" id="CHEBI:456216"/>
        <dbReference type="EC" id="2.7.4.1"/>
    </reaction>
</comment>
<keyword evidence="5 6" id="KW-0067">ATP-binding</keyword>
<feature type="active site" description="Phosphohistidine intermediate" evidence="6">
    <location>
        <position position="443"/>
    </location>
</feature>
<dbReference type="SUPFAM" id="SSF143724">
    <property type="entry name" value="PHP14-like"/>
    <property type="match status" value="1"/>
</dbReference>
<evidence type="ECO:0000256" key="2">
    <source>
        <dbReference type="ARBA" id="ARBA00022679"/>
    </source>
</evidence>
<evidence type="ECO:0000313" key="13">
    <source>
        <dbReference type="EMBL" id="AUR53148.1"/>
    </source>
</evidence>
<feature type="domain" description="Polyphosphate kinase C-terminal" evidence="12">
    <location>
        <begin position="339"/>
        <end position="502"/>
    </location>
</feature>
<evidence type="ECO:0000256" key="8">
    <source>
        <dbReference type="SAM" id="MobiDB-lite"/>
    </source>
</evidence>
<dbReference type="GO" id="GO:0046872">
    <property type="term" value="F:metal ion binding"/>
    <property type="evidence" value="ECO:0007669"/>
    <property type="project" value="UniProtKB-KW"/>
</dbReference>
<feature type="region of interest" description="Disordered" evidence="8">
    <location>
        <begin position="711"/>
        <end position="761"/>
    </location>
</feature>
<dbReference type="Pfam" id="PF02503">
    <property type="entry name" value="PP_kinase"/>
    <property type="match status" value="1"/>
</dbReference>
<dbReference type="GO" id="GO:0008976">
    <property type="term" value="F:polyphosphate kinase activity"/>
    <property type="evidence" value="ECO:0007669"/>
    <property type="project" value="UniProtKB-UniRule"/>
</dbReference>
<dbReference type="AlphaFoldDB" id="A0A2I7N9K5"/>
<dbReference type="PANTHER" id="PTHR30218">
    <property type="entry name" value="POLYPHOSPHATE KINASE"/>
    <property type="match status" value="1"/>
</dbReference>
<dbReference type="Gene3D" id="1.20.58.310">
    <property type="entry name" value="Polyphosphate kinase N-terminal domain"/>
    <property type="match status" value="1"/>
</dbReference>
<dbReference type="InterPro" id="IPR041108">
    <property type="entry name" value="PP_kinase_C_1"/>
</dbReference>
<feature type="domain" description="Polyphosphate kinase C-terminal" evidence="11">
    <location>
        <begin position="511"/>
        <end position="677"/>
    </location>
</feature>
<evidence type="ECO:0000256" key="4">
    <source>
        <dbReference type="ARBA" id="ARBA00022777"/>
    </source>
</evidence>
<dbReference type="NCBIfam" id="NF003921">
    <property type="entry name" value="PRK05443.2-2"/>
    <property type="match status" value="1"/>
</dbReference>
<keyword evidence="6" id="KW-0479">Metal-binding</keyword>
<accession>A0A2I7N9K5</accession>
<dbReference type="Pfam" id="PF17941">
    <property type="entry name" value="PP_kinase_C_1"/>
    <property type="match status" value="1"/>
</dbReference>
<comment type="cofactor">
    <cofactor evidence="6">
        <name>Mg(2+)</name>
        <dbReference type="ChEBI" id="CHEBI:18420"/>
    </cofactor>
</comment>
<dbReference type="InterPro" id="IPR025198">
    <property type="entry name" value="PPK_N_dom"/>
</dbReference>
<dbReference type="GO" id="GO:0009358">
    <property type="term" value="C:polyphosphate kinase complex"/>
    <property type="evidence" value="ECO:0007669"/>
    <property type="project" value="InterPro"/>
</dbReference>
<dbReference type="Gene3D" id="3.30.1840.10">
    <property type="entry name" value="Polyphosphate kinase middle domain"/>
    <property type="match status" value="1"/>
</dbReference>
<dbReference type="NCBIfam" id="NF003918">
    <property type="entry name" value="PRK05443.1-2"/>
    <property type="match status" value="1"/>
</dbReference>
<comment type="PTM">
    <text evidence="6 7">An intermediate of this reaction is the autophosphorylated ppk in which a phosphate is covalently linked to a histidine residue through a N-P bond.</text>
</comment>
<dbReference type="InterPro" id="IPR036832">
    <property type="entry name" value="PPK_N_dom_sf"/>
</dbReference>
<dbReference type="InterPro" id="IPR025200">
    <property type="entry name" value="PPK_C_dom2"/>
</dbReference>
<evidence type="ECO:0000313" key="14">
    <source>
        <dbReference type="Proteomes" id="UP000236655"/>
    </source>
</evidence>
<keyword evidence="3 6" id="KW-0547">Nucleotide-binding</keyword>
<feature type="domain" description="Polyphosphate kinase middle" evidence="9">
    <location>
        <begin position="127"/>
        <end position="311"/>
    </location>
</feature>
<feature type="binding site" evidence="6">
    <location>
        <position position="572"/>
    </location>
    <ligand>
        <name>ATP</name>
        <dbReference type="ChEBI" id="CHEBI:30616"/>
    </ligand>
</feature>
<gene>
    <name evidence="13" type="primary">ppk1</name>
    <name evidence="6" type="synonym">ppk</name>
    <name evidence="13" type="ORF">CUN60_03310</name>
</gene>
<evidence type="ECO:0000256" key="1">
    <source>
        <dbReference type="ARBA" id="ARBA00022553"/>
    </source>
</evidence>
<dbReference type="RefSeq" id="WP_102952434.1">
    <property type="nucleotide sequence ID" value="NZ_CP024847.1"/>
</dbReference>
<dbReference type="HAMAP" id="MF_00347">
    <property type="entry name" value="Polyphosphate_kinase"/>
    <property type="match status" value="1"/>
</dbReference>
<dbReference type="GO" id="GO:0005524">
    <property type="term" value="F:ATP binding"/>
    <property type="evidence" value="ECO:0007669"/>
    <property type="project" value="UniProtKB-KW"/>
</dbReference>